<dbReference type="Pfam" id="PF02518">
    <property type="entry name" value="HATPase_c"/>
    <property type="match status" value="1"/>
</dbReference>
<feature type="region of interest" description="Disordered" evidence="9">
    <location>
        <begin position="1"/>
        <end position="20"/>
    </location>
</feature>
<dbReference type="EC" id="2.7.13.3" evidence="2"/>
<feature type="region of interest" description="Disordered" evidence="9">
    <location>
        <begin position="342"/>
        <end position="361"/>
    </location>
</feature>
<evidence type="ECO:0000313" key="13">
    <source>
        <dbReference type="Proteomes" id="UP001500683"/>
    </source>
</evidence>
<dbReference type="CDD" id="cd16917">
    <property type="entry name" value="HATPase_UhpB-NarQ-NarX-like"/>
    <property type="match status" value="1"/>
</dbReference>
<dbReference type="PANTHER" id="PTHR24421:SF10">
    <property type="entry name" value="NITRATE_NITRITE SENSOR PROTEIN NARQ"/>
    <property type="match status" value="1"/>
</dbReference>
<name>A0ABP7V348_9ACTN</name>
<evidence type="ECO:0000259" key="10">
    <source>
        <dbReference type="Pfam" id="PF02518"/>
    </source>
</evidence>
<evidence type="ECO:0000256" key="4">
    <source>
        <dbReference type="ARBA" id="ARBA00022679"/>
    </source>
</evidence>
<feature type="compositionally biased region" description="Low complexity" evidence="9">
    <location>
        <begin position="342"/>
        <end position="352"/>
    </location>
</feature>
<dbReference type="Gene3D" id="3.30.565.10">
    <property type="entry name" value="Histidine kinase-like ATPase, C-terminal domain"/>
    <property type="match status" value="1"/>
</dbReference>
<dbReference type="Proteomes" id="UP001500683">
    <property type="component" value="Unassembled WGS sequence"/>
</dbReference>
<evidence type="ECO:0000256" key="3">
    <source>
        <dbReference type="ARBA" id="ARBA00022553"/>
    </source>
</evidence>
<dbReference type="InterPro" id="IPR003594">
    <property type="entry name" value="HATPase_dom"/>
</dbReference>
<gene>
    <name evidence="12" type="ORF">GCM10022214_07950</name>
</gene>
<reference evidence="13" key="1">
    <citation type="journal article" date="2019" name="Int. J. Syst. Evol. Microbiol.">
        <title>The Global Catalogue of Microorganisms (GCM) 10K type strain sequencing project: providing services to taxonomists for standard genome sequencing and annotation.</title>
        <authorList>
            <consortium name="The Broad Institute Genomics Platform"/>
            <consortium name="The Broad Institute Genome Sequencing Center for Infectious Disease"/>
            <person name="Wu L."/>
            <person name="Ma J."/>
        </authorList>
    </citation>
    <scope>NUCLEOTIDE SEQUENCE [LARGE SCALE GENOMIC DNA]</scope>
    <source>
        <strain evidence="13">JCM 16702</strain>
    </source>
</reference>
<keyword evidence="3" id="KW-0597">Phosphoprotein</keyword>
<keyword evidence="5" id="KW-0547">Nucleotide-binding</keyword>
<dbReference type="Gene3D" id="1.20.5.1930">
    <property type="match status" value="1"/>
</dbReference>
<dbReference type="EMBL" id="BAAAZG010000001">
    <property type="protein sequence ID" value="GAA4058224.1"/>
    <property type="molecule type" value="Genomic_DNA"/>
</dbReference>
<keyword evidence="6" id="KW-0418">Kinase</keyword>
<dbReference type="Pfam" id="PF07730">
    <property type="entry name" value="HisKA_3"/>
    <property type="match status" value="1"/>
</dbReference>
<feature type="domain" description="Signal transduction histidine kinase subgroup 3 dimerisation and phosphoacceptor" evidence="11">
    <location>
        <begin position="193"/>
        <end position="255"/>
    </location>
</feature>
<comment type="caution">
    <text evidence="12">The sequence shown here is derived from an EMBL/GenBank/DDBJ whole genome shotgun (WGS) entry which is preliminary data.</text>
</comment>
<keyword evidence="13" id="KW-1185">Reference proteome</keyword>
<evidence type="ECO:0000313" key="12">
    <source>
        <dbReference type="EMBL" id="GAA4058224.1"/>
    </source>
</evidence>
<organism evidence="12 13">
    <name type="scientific">Actinomadura miaoliensis</name>
    <dbReference type="NCBI Taxonomy" id="430685"/>
    <lineage>
        <taxon>Bacteria</taxon>
        <taxon>Bacillati</taxon>
        <taxon>Actinomycetota</taxon>
        <taxon>Actinomycetes</taxon>
        <taxon>Streptosporangiales</taxon>
        <taxon>Thermomonosporaceae</taxon>
        <taxon>Actinomadura</taxon>
    </lineage>
</organism>
<keyword evidence="7" id="KW-0067">ATP-binding</keyword>
<dbReference type="InterPro" id="IPR036890">
    <property type="entry name" value="HATPase_C_sf"/>
</dbReference>
<feature type="domain" description="Histidine kinase/HSP90-like ATPase" evidence="10">
    <location>
        <begin position="302"/>
        <end position="392"/>
    </location>
</feature>
<dbReference type="RefSeq" id="WP_344940685.1">
    <property type="nucleotide sequence ID" value="NZ_BAAAZG010000001.1"/>
</dbReference>
<dbReference type="InterPro" id="IPR050482">
    <property type="entry name" value="Sensor_HK_TwoCompSys"/>
</dbReference>
<dbReference type="PANTHER" id="PTHR24421">
    <property type="entry name" value="NITRATE/NITRITE SENSOR PROTEIN NARX-RELATED"/>
    <property type="match status" value="1"/>
</dbReference>
<evidence type="ECO:0000256" key="6">
    <source>
        <dbReference type="ARBA" id="ARBA00022777"/>
    </source>
</evidence>
<evidence type="ECO:0000256" key="2">
    <source>
        <dbReference type="ARBA" id="ARBA00012438"/>
    </source>
</evidence>
<dbReference type="SUPFAM" id="SSF55874">
    <property type="entry name" value="ATPase domain of HSP90 chaperone/DNA topoisomerase II/histidine kinase"/>
    <property type="match status" value="1"/>
</dbReference>
<protein>
    <recommendedName>
        <fullName evidence="2">histidine kinase</fullName>
        <ecNumber evidence="2">2.7.13.3</ecNumber>
    </recommendedName>
</protein>
<evidence type="ECO:0000256" key="8">
    <source>
        <dbReference type="ARBA" id="ARBA00023012"/>
    </source>
</evidence>
<evidence type="ECO:0000256" key="1">
    <source>
        <dbReference type="ARBA" id="ARBA00000085"/>
    </source>
</evidence>
<proteinExistence type="predicted"/>
<accession>A0ABP7V348</accession>
<dbReference type="InterPro" id="IPR011712">
    <property type="entry name" value="Sig_transdc_His_kin_sub3_dim/P"/>
</dbReference>
<evidence type="ECO:0000256" key="7">
    <source>
        <dbReference type="ARBA" id="ARBA00022840"/>
    </source>
</evidence>
<keyword evidence="4" id="KW-0808">Transferase</keyword>
<keyword evidence="8" id="KW-0902">Two-component regulatory system</keyword>
<evidence type="ECO:0000256" key="9">
    <source>
        <dbReference type="SAM" id="MobiDB-lite"/>
    </source>
</evidence>
<evidence type="ECO:0000259" key="11">
    <source>
        <dbReference type="Pfam" id="PF07730"/>
    </source>
</evidence>
<evidence type="ECO:0000256" key="5">
    <source>
        <dbReference type="ARBA" id="ARBA00022741"/>
    </source>
</evidence>
<sequence>MDVPRRSPPPAPRPAGRLRPDRGADRRWRWVAVDVLVAYTSATIPIGDSDVTASVFHGPPVVRVAAVVWFAAIAGRRFAPAAALWGAACATAAVAVAGHPLTNLSAASALALTMVAQTRPRARAVELSAPPVLVVLAALAAENGEALVLGAVLHGVAWLVGASARSRWETARVLRAHEEERAAAMRERALADERARLARELHDAVGHAVTVMVTHAGAARLALGGERADVRSSLRRIEDTGRAAMADLDQVLGLLGDAGPPPGLADSLRRLVDGLPGGLPGGLTAELSVDGDVAGLAEPVRRAVYRAAQEALTNVVRHASAATVRISLSRDGEDVVLAVTDDGTAAPPAGGPHVPGRGLTGMRDRVERLGGTCRAGPAAGGGWRVDVRVPAPSEGRAA</sequence>
<feature type="compositionally biased region" description="Pro residues" evidence="9">
    <location>
        <begin position="1"/>
        <end position="13"/>
    </location>
</feature>
<comment type="catalytic activity">
    <reaction evidence="1">
        <text>ATP + protein L-histidine = ADP + protein N-phospho-L-histidine.</text>
        <dbReference type="EC" id="2.7.13.3"/>
    </reaction>
</comment>